<dbReference type="SUPFAM" id="SSF52096">
    <property type="entry name" value="ClpP/crotonase"/>
    <property type="match status" value="1"/>
</dbReference>
<dbReference type="Gene3D" id="3.90.226.10">
    <property type="entry name" value="2-enoyl-CoA Hydratase, Chain A, domain 1"/>
    <property type="match status" value="1"/>
</dbReference>
<feature type="signal peptide" evidence="6">
    <location>
        <begin position="1"/>
        <end position="23"/>
    </location>
</feature>
<dbReference type="GO" id="GO:0030288">
    <property type="term" value="C:outer membrane-bounded periplasmic space"/>
    <property type="evidence" value="ECO:0007669"/>
    <property type="project" value="TreeGrafter"/>
</dbReference>
<dbReference type="SMART" id="SM00228">
    <property type="entry name" value="PDZ"/>
    <property type="match status" value="1"/>
</dbReference>
<proteinExistence type="inferred from homology"/>
<keyword evidence="4 9" id="KW-0378">Hydrolase</keyword>
<keyword evidence="6" id="KW-0732">Signal</keyword>
<evidence type="ECO:0000256" key="4">
    <source>
        <dbReference type="ARBA" id="ARBA00022801"/>
    </source>
</evidence>
<dbReference type="AlphaFoldDB" id="A0A212J6U8"/>
<evidence type="ECO:0000256" key="5">
    <source>
        <dbReference type="ARBA" id="ARBA00022825"/>
    </source>
</evidence>
<dbReference type="PANTHER" id="PTHR32060">
    <property type="entry name" value="TAIL-SPECIFIC PROTEASE"/>
    <property type="match status" value="1"/>
</dbReference>
<dbReference type="EMBL" id="FLUN01000001">
    <property type="protein sequence ID" value="SBV95172.1"/>
    <property type="molecule type" value="Genomic_DNA"/>
</dbReference>
<dbReference type="Pfam" id="PF22694">
    <property type="entry name" value="CtpB_N-like"/>
    <property type="match status" value="1"/>
</dbReference>
<dbReference type="InterPro" id="IPR036034">
    <property type="entry name" value="PDZ_sf"/>
</dbReference>
<protein>
    <submittedName>
        <fullName evidence="9">Peptidase, S41 family</fullName>
        <ecNumber evidence="9">3.4.21.-</ecNumber>
    </submittedName>
</protein>
<dbReference type="GO" id="GO:0004175">
    <property type="term" value="F:endopeptidase activity"/>
    <property type="evidence" value="ECO:0007669"/>
    <property type="project" value="TreeGrafter"/>
</dbReference>
<dbReference type="CDD" id="cd06782">
    <property type="entry name" value="cpPDZ_CPP-like"/>
    <property type="match status" value="1"/>
</dbReference>
<evidence type="ECO:0000256" key="1">
    <source>
        <dbReference type="ARBA" id="ARBA00009179"/>
    </source>
</evidence>
<feature type="domain" description="PDZ" evidence="7">
    <location>
        <begin position="74"/>
        <end position="166"/>
    </location>
</feature>
<organism evidence="9">
    <name type="scientific">uncultured Eubacteriales bacterium</name>
    <dbReference type="NCBI Taxonomy" id="172733"/>
    <lineage>
        <taxon>Bacteria</taxon>
        <taxon>Bacillati</taxon>
        <taxon>Bacillota</taxon>
        <taxon>Clostridia</taxon>
        <taxon>Eubacteriales</taxon>
        <taxon>environmental samples</taxon>
    </lineage>
</organism>
<dbReference type="Pfam" id="PF13180">
    <property type="entry name" value="PDZ_2"/>
    <property type="match status" value="1"/>
</dbReference>
<evidence type="ECO:0000259" key="7">
    <source>
        <dbReference type="PROSITE" id="PS50106"/>
    </source>
</evidence>
<dbReference type="EC" id="3.4.21.-" evidence="9"/>
<dbReference type="GO" id="GO:0007165">
    <property type="term" value="P:signal transduction"/>
    <property type="evidence" value="ECO:0007669"/>
    <property type="project" value="TreeGrafter"/>
</dbReference>
<dbReference type="InterPro" id="IPR001478">
    <property type="entry name" value="PDZ"/>
</dbReference>
<sequence length="635" mass="67519">MKMMRKLLALLLTLSLLAAPALALTTEQAAELLDTYYVDGVPDRVLEQTTVEGMLEALGDPYTEYFDAETYASFMDSMKDTVTYGIGVSMQEEEGGLRITEVLSGLGAEKAGILAGDLVTAVDGKTIVGVPLDTARGWISGEEGTQVLITVSRDGKSLTYTVTRAKIVIEATASTLVDGHIGYIICTTFGPETYGHFADGIEAYDDAADRWIVDLRSNGGGDVDASVQSAGTFVGSGDMAYLQDSDGRYGVYRSDEGSLSLDPVIVLTDGYTASASEMFSFIVRDRQAGLVIGERTYGKGVAQIMLDESVEPDYFEDGSALKVTAYRIFSPDGATDDRVGVIPHLLVDAGLADSVAYLLSASNPKGDTKGMLRIDMGWRWYVDLNVAASKEFLPVFTALLEAVPESTRLWLGTGGADGWQMTTADAVAERYGLTGYAARAFSDTENSPYAAAISSLATYEIISGPGDGAFLPDATLTRGQLCSLLAQALRYTSDHTGTFADVPADAYYAPAVEAMYAAGLVAGGGDGLFHPDEPVDHQQYITILARAAQRLSMKFAGIELESGSPELEQEALAPYAKWARESVWLLDGSQVNPLGMGVSLLWESLTDIAPTAPTTRAEAAAGLYSLLAYTGILPA</sequence>
<dbReference type="SUPFAM" id="SSF50156">
    <property type="entry name" value="PDZ domain-like"/>
    <property type="match status" value="1"/>
</dbReference>
<evidence type="ECO:0000256" key="3">
    <source>
        <dbReference type="ARBA" id="ARBA00022737"/>
    </source>
</evidence>
<dbReference type="PROSITE" id="PS51272">
    <property type="entry name" value="SLH"/>
    <property type="match status" value="2"/>
</dbReference>
<dbReference type="PROSITE" id="PS50106">
    <property type="entry name" value="PDZ"/>
    <property type="match status" value="1"/>
</dbReference>
<accession>A0A212J6U8</accession>
<evidence type="ECO:0000259" key="8">
    <source>
        <dbReference type="PROSITE" id="PS51272"/>
    </source>
</evidence>
<dbReference type="GO" id="GO:0006508">
    <property type="term" value="P:proteolysis"/>
    <property type="evidence" value="ECO:0007669"/>
    <property type="project" value="UniProtKB-KW"/>
</dbReference>
<comment type="similarity">
    <text evidence="1">Belongs to the peptidase S41A family.</text>
</comment>
<evidence type="ECO:0000313" key="9">
    <source>
        <dbReference type="EMBL" id="SBV95172.1"/>
    </source>
</evidence>
<feature type="domain" description="SLH" evidence="8">
    <location>
        <begin position="495"/>
        <end position="558"/>
    </location>
</feature>
<dbReference type="Gene3D" id="2.30.42.10">
    <property type="match status" value="1"/>
</dbReference>
<dbReference type="CDD" id="cd07560">
    <property type="entry name" value="Peptidase_S41_CPP"/>
    <property type="match status" value="1"/>
</dbReference>
<dbReference type="Pfam" id="PF03572">
    <property type="entry name" value="Peptidase_S41"/>
    <property type="match status" value="1"/>
</dbReference>
<dbReference type="InterPro" id="IPR005151">
    <property type="entry name" value="Tail-specific_protease"/>
</dbReference>
<keyword evidence="2" id="KW-0645">Protease</keyword>
<keyword evidence="5" id="KW-0720">Serine protease</keyword>
<dbReference type="InterPro" id="IPR055210">
    <property type="entry name" value="CtpA/B_N"/>
</dbReference>
<dbReference type="InterPro" id="IPR004447">
    <property type="entry name" value="Peptidase_S41A"/>
</dbReference>
<evidence type="ECO:0000256" key="2">
    <source>
        <dbReference type="ARBA" id="ARBA00022670"/>
    </source>
</evidence>
<evidence type="ECO:0000256" key="6">
    <source>
        <dbReference type="SAM" id="SignalP"/>
    </source>
</evidence>
<keyword evidence="3" id="KW-0677">Repeat</keyword>
<dbReference type="SMART" id="SM00245">
    <property type="entry name" value="TSPc"/>
    <property type="match status" value="1"/>
</dbReference>
<dbReference type="PANTHER" id="PTHR32060:SF22">
    <property type="entry name" value="CARBOXYL-TERMINAL-PROCESSING PEPTIDASE 3, CHLOROPLASTIC"/>
    <property type="match status" value="1"/>
</dbReference>
<reference evidence="9" key="1">
    <citation type="submission" date="2016-04" db="EMBL/GenBank/DDBJ databases">
        <authorList>
            <person name="Evans L.H."/>
            <person name="Alamgir A."/>
            <person name="Owens N."/>
            <person name="Weber N.D."/>
            <person name="Virtaneva K."/>
            <person name="Barbian K."/>
            <person name="Babar A."/>
            <person name="Rosenke K."/>
        </authorList>
    </citation>
    <scope>NUCLEOTIDE SEQUENCE</scope>
    <source>
        <strain evidence="9">86</strain>
    </source>
</reference>
<dbReference type="InterPro" id="IPR029045">
    <property type="entry name" value="ClpP/crotonase-like_dom_sf"/>
</dbReference>
<dbReference type="GO" id="GO:0008236">
    <property type="term" value="F:serine-type peptidase activity"/>
    <property type="evidence" value="ECO:0007669"/>
    <property type="project" value="UniProtKB-KW"/>
</dbReference>
<feature type="domain" description="SLH" evidence="8">
    <location>
        <begin position="436"/>
        <end position="494"/>
    </location>
</feature>
<dbReference type="Gene3D" id="3.30.750.44">
    <property type="match status" value="1"/>
</dbReference>
<gene>
    <name evidence="9" type="ORF">KL86CLO1_10611</name>
</gene>
<feature type="chain" id="PRO_5038784781" evidence="6">
    <location>
        <begin position="24"/>
        <end position="635"/>
    </location>
</feature>
<dbReference type="Pfam" id="PF00395">
    <property type="entry name" value="SLH"/>
    <property type="match status" value="2"/>
</dbReference>
<dbReference type="InterPro" id="IPR001119">
    <property type="entry name" value="SLH_dom"/>
</dbReference>
<name>A0A212J6U8_9FIRM</name>